<feature type="domain" description="RING-type" evidence="9">
    <location>
        <begin position="58"/>
        <end position="91"/>
    </location>
</feature>
<dbReference type="GO" id="GO:0016567">
    <property type="term" value="P:protein ubiquitination"/>
    <property type="evidence" value="ECO:0007669"/>
    <property type="project" value="InterPro"/>
</dbReference>
<dbReference type="InterPro" id="IPR001841">
    <property type="entry name" value="Znf_RING"/>
</dbReference>
<keyword evidence="5" id="KW-0479">Metal-binding</keyword>
<evidence type="ECO:0000256" key="5">
    <source>
        <dbReference type="ARBA" id="ARBA00022723"/>
    </source>
</evidence>
<protein>
    <recommendedName>
        <fullName evidence="3">RING-type E3 ubiquitin transferase</fullName>
        <ecNumber evidence="3">2.3.2.27</ecNumber>
    </recommendedName>
</protein>
<dbReference type="Gene3D" id="3.30.40.10">
    <property type="entry name" value="Zinc/RING finger domain, C3HC4 (zinc finger)"/>
    <property type="match status" value="1"/>
</dbReference>
<keyword evidence="7" id="KW-0833">Ubl conjugation pathway</keyword>
<evidence type="ECO:0000313" key="11">
    <source>
        <dbReference type="Proteomes" id="UP001420932"/>
    </source>
</evidence>
<comment type="catalytic activity">
    <reaction evidence="1">
        <text>S-ubiquitinyl-[E2 ubiquitin-conjugating enzyme]-L-cysteine + [acceptor protein]-L-lysine = [E2 ubiquitin-conjugating enzyme]-L-cysteine + N(6)-ubiquitinyl-[acceptor protein]-L-lysine.</text>
        <dbReference type="EC" id="2.3.2.27"/>
    </reaction>
</comment>
<sequence>MRSNAFLRFACTNLEDNQGDDTKTFKRVSSIENPHMNAICHIHSPPLLCFPSKKLHLFQEEKNLRMLPKCSHAFYLPCIDTWLKSHSNCPLFRAKKTSQNITSFVETKNGCREGIQWSIKKDPKLVCPRNQRQDRKNRKELKKTPSAPHFLLNVVSRSFKSDTSVHFSVLTNRTIRITLGVVRPRTSIDPILSNVSVIYGRN</sequence>
<dbReference type="SUPFAM" id="SSF57850">
    <property type="entry name" value="RING/U-box"/>
    <property type="match status" value="1"/>
</dbReference>
<evidence type="ECO:0000259" key="9">
    <source>
        <dbReference type="Pfam" id="PF13639"/>
    </source>
</evidence>
<reference evidence="10 11" key="1">
    <citation type="submission" date="2024-01" db="EMBL/GenBank/DDBJ databases">
        <title>Genome assemblies of Stephania.</title>
        <authorList>
            <person name="Yang L."/>
        </authorList>
    </citation>
    <scope>NUCLEOTIDE SEQUENCE [LARGE SCALE GENOMIC DNA]</scope>
    <source>
        <strain evidence="10">YNDBR</strain>
        <tissue evidence="10">Leaf</tissue>
    </source>
</reference>
<comment type="pathway">
    <text evidence="2">Protein modification; protein ubiquitination.</text>
</comment>
<accession>A0AAP0Q6V9</accession>
<organism evidence="10 11">
    <name type="scientific">Stephania yunnanensis</name>
    <dbReference type="NCBI Taxonomy" id="152371"/>
    <lineage>
        <taxon>Eukaryota</taxon>
        <taxon>Viridiplantae</taxon>
        <taxon>Streptophyta</taxon>
        <taxon>Embryophyta</taxon>
        <taxon>Tracheophyta</taxon>
        <taxon>Spermatophyta</taxon>
        <taxon>Magnoliopsida</taxon>
        <taxon>Ranunculales</taxon>
        <taxon>Menispermaceae</taxon>
        <taxon>Menispermoideae</taxon>
        <taxon>Cissampelideae</taxon>
        <taxon>Stephania</taxon>
    </lineage>
</organism>
<evidence type="ECO:0000313" key="10">
    <source>
        <dbReference type="EMBL" id="KAK9169058.1"/>
    </source>
</evidence>
<keyword evidence="4" id="KW-0808">Transferase</keyword>
<dbReference type="GO" id="GO:0008270">
    <property type="term" value="F:zinc ion binding"/>
    <property type="evidence" value="ECO:0007669"/>
    <property type="project" value="UniProtKB-KW"/>
</dbReference>
<proteinExistence type="predicted"/>
<dbReference type="PANTHER" id="PTHR46913">
    <property type="entry name" value="RING-H2 FINGER PROTEIN ATL16"/>
    <property type="match status" value="1"/>
</dbReference>
<gene>
    <name evidence="10" type="ORF">Syun_001198</name>
</gene>
<dbReference type="Pfam" id="PF13639">
    <property type="entry name" value="zf-RING_2"/>
    <property type="match status" value="1"/>
</dbReference>
<evidence type="ECO:0000256" key="4">
    <source>
        <dbReference type="ARBA" id="ARBA00022679"/>
    </source>
</evidence>
<evidence type="ECO:0000256" key="7">
    <source>
        <dbReference type="ARBA" id="ARBA00022786"/>
    </source>
</evidence>
<evidence type="ECO:0000256" key="8">
    <source>
        <dbReference type="ARBA" id="ARBA00022833"/>
    </source>
</evidence>
<evidence type="ECO:0000256" key="6">
    <source>
        <dbReference type="ARBA" id="ARBA00022771"/>
    </source>
</evidence>
<evidence type="ECO:0000256" key="2">
    <source>
        <dbReference type="ARBA" id="ARBA00004906"/>
    </source>
</evidence>
<keyword evidence="8" id="KW-0862">Zinc</keyword>
<dbReference type="InterPro" id="IPR044600">
    <property type="entry name" value="ATL1/ATL16-like"/>
</dbReference>
<dbReference type="GO" id="GO:0061630">
    <property type="term" value="F:ubiquitin protein ligase activity"/>
    <property type="evidence" value="ECO:0007669"/>
    <property type="project" value="UniProtKB-EC"/>
</dbReference>
<dbReference type="EMBL" id="JBBNAF010000001">
    <property type="protein sequence ID" value="KAK9169058.1"/>
    <property type="molecule type" value="Genomic_DNA"/>
</dbReference>
<keyword evidence="11" id="KW-1185">Reference proteome</keyword>
<dbReference type="AlphaFoldDB" id="A0AAP0Q6V9"/>
<dbReference type="PANTHER" id="PTHR46913:SF22">
    <property type="entry name" value="RING-TYPE E3 UBIQUITIN TRANSFERASE"/>
    <property type="match status" value="1"/>
</dbReference>
<keyword evidence="6" id="KW-0863">Zinc-finger</keyword>
<comment type="caution">
    <text evidence="10">The sequence shown here is derived from an EMBL/GenBank/DDBJ whole genome shotgun (WGS) entry which is preliminary data.</text>
</comment>
<dbReference type="Proteomes" id="UP001420932">
    <property type="component" value="Unassembled WGS sequence"/>
</dbReference>
<dbReference type="EC" id="2.3.2.27" evidence="3"/>
<evidence type="ECO:0000256" key="1">
    <source>
        <dbReference type="ARBA" id="ARBA00000900"/>
    </source>
</evidence>
<evidence type="ECO:0000256" key="3">
    <source>
        <dbReference type="ARBA" id="ARBA00012483"/>
    </source>
</evidence>
<name>A0AAP0Q6V9_9MAGN</name>
<dbReference type="InterPro" id="IPR013083">
    <property type="entry name" value="Znf_RING/FYVE/PHD"/>
</dbReference>